<dbReference type="Gene3D" id="3.30.70.270">
    <property type="match status" value="1"/>
</dbReference>
<keyword evidence="1" id="KW-1133">Transmembrane helix</keyword>
<dbReference type="PANTHER" id="PTHR33121">
    <property type="entry name" value="CYCLIC DI-GMP PHOSPHODIESTERASE PDEF"/>
    <property type="match status" value="1"/>
</dbReference>
<dbReference type="PROSITE" id="PS50887">
    <property type="entry name" value="GGDEF"/>
    <property type="match status" value="1"/>
</dbReference>
<dbReference type="CDD" id="cd01949">
    <property type="entry name" value="GGDEF"/>
    <property type="match status" value="1"/>
</dbReference>
<evidence type="ECO:0000313" key="4">
    <source>
        <dbReference type="EMBL" id="SDM05635.1"/>
    </source>
</evidence>
<feature type="domain" description="EAL" evidence="2">
    <location>
        <begin position="373"/>
        <end position="623"/>
    </location>
</feature>
<evidence type="ECO:0000259" key="2">
    <source>
        <dbReference type="PROSITE" id="PS50883"/>
    </source>
</evidence>
<dbReference type="RefSeq" id="WP_176780265.1">
    <property type="nucleotide sequence ID" value="NZ_FNHG01000004.1"/>
</dbReference>
<dbReference type="Proteomes" id="UP000199759">
    <property type="component" value="Unassembled WGS sequence"/>
</dbReference>
<evidence type="ECO:0000256" key="1">
    <source>
        <dbReference type="SAM" id="Phobius"/>
    </source>
</evidence>
<dbReference type="InterPro" id="IPR000160">
    <property type="entry name" value="GGDEF_dom"/>
</dbReference>
<accession>A0A1G9Q5K3</accession>
<dbReference type="InterPro" id="IPR050706">
    <property type="entry name" value="Cyclic-di-GMP_PDE-like"/>
</dbReference>
<dbReference type="STRING" id="144026.SAMN04488568_104151"/>
<dbReference type="SUPFAM" id="SSF55073">
    <property type="entry name" value="Nucleotide cyclase"/>
    <property type="match status" value="1"/>
</dbReference>
<dbReference type="EMBL" id="FNHG01000004">
    <property type="protein sequence ID" value="SDM05635.1"/>
    <property type="molecule type" value="Genomic_DNA"/>
</dbReference>
<gene>
    <name evidence="4" type="ORF">SAMN04488568_104151</name>
</gene>
<dbReference type="Pfam" id="PF00563">
    <property type="entry name" value="EAL"/>
    <property type="match status" value="1"/>
</dbReference>
<keyword evidence="5" id="KW-1185">Reference proteome</keyword>
<dbReference type="SMART" id="SM00267">
    <property type="entry name" value="GGDEF"/>
    <property type="match status" value="1"/>
</dbReference>
<dbReference type="InterPro" id="IPR029787">
    <property type="entry name" value="Nucleotide_cyclase"/>
</dbReference>
<evidence type="ECO:0000313" key="5">
    <source>
        <dbReference type="Proteomes" id="UP000199759"/>
    </source>
</evidence>
<keyword evidence="1" id="KW-0472">Membrane</keyword>
<dbReference type="InterPro" id="IPR043128">
    <property type="entry name" value="Rev_trsase/Diguanyl_cyclase"/>
</dbReference>
<dbReference type="PROSITE" id="PS50883">
    <property type="entry name" value="EAL"/>
    <property type="match status" value="1"/>
</dbReference>
<feature type="domain" description="GGDEF" evidence="3">
    <location>
        <begin position="231"/>
        <end position="364"/>
    </location>
</feature>
<name>A0A1G9Q5K3_9PROT</name>
<dbReference type="Pfam" id="PF00990">
    <property type="entry name" value="GGDEF"/>
    <property type="match status" value="1"/>
</dbReference>
<dbReference type="InterPro" id="IPR035919">
    <property type="entry name" value="EAL_sf"/>
</dbReference>
<dbReference type="NCBIfam" id="TIGR00254">
    <property type="entry name" value="GGDEF"/>
    <property type="match status" value="1"/>
</dbReference>
<feature type="transmembrane region" description="Helical" evidence="1">
    <location>
        <begin position="12"/>
        <end position="30"/>
    </location>
</feature>
<dbReference type="GO" id="GO:0071111">
    <property type="term" value="F:cyclic-guanylate-specific phosphodiesterase activity"/>
    <property type="evidence" value="ECO:0007669"/>
    <property type="project" value="InterPro"/>
</dbReference>
<dbReference type="CDD" id="cd01948">
    <property type="entry name" value="EAL"/>
    <property type="match status" value="1"/>
</dbReference>
<protein>
    <submittedName>
        <fullName evidence="4">Diguanylate cyclase (GGDEF) domain-containing protein</fullName>
    </submittedName>
</protein>
<dbReference type="SMART" id="SM00052">
    <property type="entry name" value="EAL"/>
    <property type="match status" value="1"/>
</dbReference>
<reference evidence="4 5" key="1">
    <citation type="submission" date="2016-10" db="EMBL/GenBank/DDBJ databases">
        <authorList>
            <person name="de Groot N.N."/>
        </authorList>
    </citation>
    <scope>NUCLEOTIDE SEQUENCE [LARGE SCALE GENOMIC DNA]</scope>
    <source>
        <strain evidence="4 5">DSM 16077</strain>
    </source>
</reference>
<feature type="transmembrane region" description="Helical" evidence="1">
    <location>
        <begin position="42"/>
        <end position="60"/>
    </location>
</feature>
<evidence type="ECO:0000259" key="3">
    <source>
        <dbReference type="PROSITE" id="PS50887"/>
    </source>
</evidence>
<dbReference type="InterPro" id="IPR001633">
    <property type="entry name" value="EAL_dom"/>
</dbReference>
<feature type="transmembrane region" description="Helical" evidence="1">
    <location>
        <begin position="72"/>
        <end position="91"/>
    </location>
</feature>
<dbReference type="AlphaFoldDB" id="A0A1G9Q5K3"/>
<dbReference type="SUPFAM" id="SSF141868">
    <property type="entry name" value="EAL domain-like"/>
    <property type="match status" value="1"/>
</dbReference>
<dbReference type="PANTHER" id="PTHR33121:SF71">
    <property type="entry name" value="OXYGEN SENSOR PROTEIN DOSP"/>
    <property type="match status" value="1"/>
</dbReference>
<feature type="transmembrane region" description="Helical" evidence="1">
    <location>
        <begin position="141"/>
        <end position="161"/>
    </location>
</feature>
<organism evidence="4 5">
    <name type="scientific">Maricaulis salignorans</name>
    <dbReference type="NCBI Taxonomy" id="144026"/>
    <lineage>
        <taxon>Bacteria</taxon>
        <taxon>Pseudomonadati</taxon>
        <taxon>Pseudomonadota</taxon>
        <taxon>Alphaproteobacteria</taxon>
        <taxon>Maricaulales</taxon>
        <taxon>Maricaulaceae</taxon>
        <taxon>Maricaulis</taxon>
    </lineage>
</organism>
<feature type="transmembrane region" description="Helical" evidence="1">
    <location>
        <begin position="97"/>
        <end position="113"/>
    </location>
</feature>
<sequence>MAIAFRPVVRGFLIALCLYYSLLTLSYLIFPPTDYPMWEYAGMLVLIGGSAAASGVMHHTSRRACRRIMIELYSLAASAIVLVNVMVVMALHFQAENLIYFILAMPVFATACVSMRSMIPSVVVTVATMMIFISIKVPDMLVQYLFLAMAAGFAAIGMATLMRGTVRRAVHARLEADENRALAEAQTSKAETLAHQARELAEHDSLTGLANRFSFFNAFGTALASNRSGSSVTVLALVDLDGFKPINDTYGHSAGDMLLGSVAKRIKAAVPRRSTVARLGGDEFAILVRRDLLRTSVEQFGRALCEAIGQPYTLDSVTANLTASIGLVECEHGTLSIRQLMERGDYALDQAKKTARGEAILFTPRHEREMQSMGQVDQALRAADLETELQVFLQPQFDLELNRTYGFEALARWNSATLGPVSPEQFIRVAETSGLIRKITQILLRKTLHLVTSWPEHLHVSFNLSGHDLMSPVSVSDILDLVKQSGIDPARIEFEITETAMMSDIDQARRSIERIAALGCRLALDDFGSGYSSFSYLHQLPVSKIKIDRSFVVPLLKDASASKIIQTIINLGRSLDLDCVVEGVESIAELDILKGMHARFIQGYIFGKPMEAKGVLPYLAAEARATDRPAQAAPAKLSIVKRPIRKA</sequence>
<proteinExistence type="predicted"/>
<dbReference type="Gene3D" id="3.20.20.450">
    <property type="entry name" value="EAL domain"/>
    <property type="match status" value="1"/>
</dbReference>
<keyword evidence="1" id="KW-0812">Transmembrane</keyword>